<keyword evidence="3" id="KW-1003">Cell membrane</keyword>
<keyword evidence="5 7" id="KW-1133">Transmembrane helix</keyword>
<comment type="subcellular location">
    <subcellularLocation>
        <location evidence="1 7">Cell membrane</location>
        <topology evidence="1 7">Multi-pass membrane protein</topology>
    </subcellularLocation>
</comment>
<feature type="domain" description="ABC transmembrane type-1" evidence="8">
    <location>
        <begin position="90"/>
        <end position="279"/>
    </location>
</feature>
<comment type="similarity">
    <text evidence="7">Belongs to the binding-protein-dependent transport system permease family.</text>
</comment>
<dbReference type="Gene3D" id="1.10.3720.10">
    <property type="entry name" value="MetI-like"/>
    <property type="match status" value="1"/>
</dbReference>
<feature type="transmembrane region" description="Helical" evidence="7">
    <location>
        <begin position="259"/>
        <end position="279"/>
    </location>
</feature>
<dbReference type="RefSeq" id="WP_182551619.1">
    <property type="nucleotide sequence ID" value="NZ_JACGXN010000011.1"/>
</dbReference>
<keyword evidence="4 7" id="KW-0812">Transmembrane</keyword>
<evidence type="ECO:0000259" key="8">
    <source>
        <dbReference type="PROSITE" id="PS50928"/>
    </source>
</evidence>
<evidence type="ECO:0000256" key="7">
    <source>
        <dbReference type="RuleBase" id="RU363032"/>
    </source>
</evidence>
<evidence type="ECO:0000256" key="6">
    <source>
        <dbReference type="ARBA" id="ARBA00023136"/>
    </source>
</evidence>
<dbReference type="InterPro" id="IPR000515">
    <property type="entry name" value="MetI-like"/>
</dbReference>
<evidence type="ECO:0000256" key="4">
    <source>
        <dbReference type="ARBA" id="ARBA00022692"/>
    </source>
</evidence>
<dbReference type="SUPFAM" id="SSF161098">
    <property type="entry name" value="MetI-like"/>
    <property type="match status" value="1"/>
</dbReference>
<name>A0A839EQ35_9HYPH</name>
<sequence>MADISHPSAFPSAMRKLKSPALRRALSEPATVFGLVLVAIHLFLAVFGPWIATHDTSALVGDPMQIPSWDFLMGTDQIGRDYFSRIINGGRIALMVSFFGVSLALFVGTALGITAGYIGGRVDEIIMRIVDAMMSIPELILIAILTLALGKDVLALIPVIAIVYTWGAIRVIRAKTISLSMLDFVRAAELRGESRWAIIAREIFPNLTGILGVELAVRISSAVLRISALSFLGLGISQPTPDWGLMVQEAMGVVFTDPWFLLLPALMLSSLIVGVNFMVDGLSRAFGISSSELG</sequence>
<feature type="transmembrane region" description="Helical" evidence="7">
    <location>
        <begin position="32"/>
        <end position="52"/>
    </location>
</feature>
<evidence type="ECO:0000256" key="5">
    <source>
        <dbReference type="ARBA" id="ARBA00022989"/>
    </source>
</evidence>
<feature type="transmembrane region" description="Helical" evidence="7">
    <location>
        <begin position="153"/>
        <end position="172"/>
    </location>
</feature>
<dbReference type="InterPro" id="IPR035906">
    <property type="entry name" value="MetI-like_sf"/>
</dbReference>
<dbReference type="PROSITE" id="PS50928">
    <property type="entry name" value="ABC_TM1"/>
    <property type="match status" value="1"/>
</dbReference>
<keyword evidence="2 7" id="KW-0813">Transport</keyword>
<dbReference type="PANTHER" id="PTHR43386:SF25">
    <property type="entry name" value="PEPTIDE ABC TRANSPORTER PERMEASE PROTEIN"/>
    <property type="match status" value="1"/>
</dbReference>
<dbReference type="Pfam" id="PF00528">
    <property type="entry name" value="BPD_transp_1"/>
    <property type="match status" value="1"/>
</dbReference>
<evidence type="ECO:0000256" key="2">
    <source>
        <dbReference type="ARBA" id="ARBA00022448"/>
    </source>
</evidence>
<dbReference type="EMBL" id="JACGXN010000011">
    <property type="protein sequence ID" value="MBA8880989.1"/>
    <property type="molecule type" value="Genomic_DNA"/>
</dbReference>
<evidence type="ECO:0000313" key="9">
    <source>
        <dbReference type="EMBL" id="MBA8880989.1"/>
    </source>
</evidence>
<feature type="transmembrane region" description="Helical" evidence="7">
    <location>
        <begin position="125"/>
        <end position="147"/>
    </location>
</feature>
<dbReference type="InterPro" id="IPR025966">
    <property type="entry name" value="OppC_N"/>
</dbReference>
<protein>
    <submittedName>
        <fullName evidence="9">Peptide/nickel transport system permease protein</fullName>
    </submittedName>
</protein>
<comment type="caution">
    <text evidence="9">The sequence shown here is derived from an EMBL/GenBank/DDBJ whole genome shotgun (WGS) entry which is preliminary data.</text>
</comment>
<evidence type="ECO:0000313" key="10">
    <source>
        <dbReference type="Proteomes" id="UP000549052"/>
    </source>
</evidence>
<dbReference type="CDD" id="cd06261">
    <property type="entry name" value="TM_PBP2"/>
    <property type="match status" value="1"/>
</dbReference>
<gene>
    <name evidence="9" type="ORF">FHW16_004724</name>
</gene>
<proteinExistence type="inferred from homology"/>
<dbReference type="GO" id="GO:0005886">
    <property type="term" value="C:plasma membrane"/>
    <property type="evidence" value="ECO:0007669"/>
    <property type="project" value="UniProtKB-SubCell"/>
</dbReference>
<dbReference type="Pfam" id="PF12911">
    <property type="entry name" value="OppC_N"/>
    <property type="match status" value="1"/>
</dbReference>
<feature type="transmembrane region" description="Helical" evidence="7">
    <location>
        <begin position="92"/>
        <end position="118"/>
    </location>
</feature>
<keyword evidence="10" id="KW-1185">Reference proteome</keyword>
<reference evidence="9 10" key="1">
    <citation type="submission" date="2020-07" db="EMBL/GenBank/DDBJ databases">
        <title>Genomic Encyclopedia of Type Strains, Phase IV (KMG-V): Genome sequencing to study the core and pangenomes of soil and plant-associated prokaryotes.</title>
        <authorList>
            <person name="Whitman W."/>
        </authorList>
    </citation>
    <scope>NUCLEOTIDE SEQUENCE [LARGE SCALE GENOMIC DNA]</scope>
    <source>
        <strain evidence="9 10">AN3</strain>
    </source>
</reference>
<dbReference type="PANTHER" id="PTHR43386">
    <property type="entry name" value="OLIGOPEPTIDE TRANSPORT SYSTEM PERMEASE PROTEIN APPC"/>
    <property type="match status" value="1"/>
</dbReference>
<dbReference type="GO" id="GO:0055085">
    <property type="term" value="P:transmembrane transport"/>
    <property type="evidence" value="ECO:0007669"/>
    <property type="project" value="InterPro"/>
</dbReference>
<evidence type="ECO:0000256" key="1">
    <source>
        <dbReference type="ARBA" id="ARBA00004651"/>
    </source>
</evidence>
<accession>A0A839EQ35</accession>
<dbReference type="InterPro" id="IPR050366">
    <property type="entry name" value="BP-dependent_transpt_permease"/>
</dbReference>
<keyword evidence="6 7" id="KW-0472">Membrane</keyword>
<evidence type="ECO:0000256" key="3">
    <source>
        <dbReference type="ARBA" id="ARBA00022475"/>
    </source>
</evidence>
<dbReference type="Proteomes" id="UP000549052">
    <property type="component" value="Unassembled WGS sequence"/>
</dbReference>
<organism evidence="9 10">
    <name type="scientific">Phyllobacterium myrsinacearum</name>
    <dbReference type="NCBI Taxonomy" id="28101"/>
    <lineage>
        <taxon>Bacteria</taxon>
        <taxon>Pseudomonadati</taxon>
        <taxon>Pseudomonadota</taxon>
        <taxon>Alphaproteobacteria</taxon>
        <taxon>Hyphomicrobiales</taxon>
        <taxon>Phyllobacteriaceae</taxon>
        <taxon>Phyllobacterium</taxon>
    </lineage>
</organism>
<dbReference type="AlphaFoldDB" id="A0A839EQ35"/>